<reference evidence="5" key="1">
    <citation type="submission" date="2019-05" db="EMBL/GenBank/DDBJ databases">
        <title>Annotation for the trematode Fasciolopsis buski.</title>
        <authorList>
            <person name="Choi Y.-J."/>
        </authorList>
    </citation>
    <scope>NUCLEOTIDE SEQUENCE</scope>
    <source>
        <strain evidence="5">HT</strain>
        <tissue evidence="5">Whole worm</tissue>
    </source>
</reference>
<keyword evidence="6" id="KW-1185">Reference proteome</keyword>
<keyword evidence="3" id="KW-0812">Transmembrane</keyword>
<accession>A0A8E0RV31</accession>
<evidence type="ECO:0000256" key="2">
    <source>
        <dbReference type="SAM" id="MobiDB-lite"/>
    </source>
</evidence>
<dbReference type="AlphaFoldDB" id="A0A8E0RV31"/>
<dbReference type="PROSITE" id="PS50026">
    <property type="entry name" value="EGF_3"/>
    <property type="match status" value="1"/>
</dbReference>
<dbReference type="Proteomes" id="UP000728185">
    <property type="component" value="Unassembled WGS sequence"/>
</dbReference>
<evidence type="ECO:0000313" key="5">
    <source>
        <dbReference type="EMBL" id="KAA0188772.1"/>
    </source>
</evidence>
<comment type="caution">
    <text evidence="1">Lacks conserved residue(s) required for the propagation of feature annotation.</text>
</comment>
<feature type="compositionally biased region" description="Basic and acidic residues" evidence="2">
    <location>
        <begin position="469"/>
        <end position="483"/>
    </location>
</feature>
<feature type="disulfide bond" evidence="1">
    <location>
        <begin position="53"/>
        <end position="62"/>
    </location>
</feature>
<feature type="region of interest" description="Disordered" evidence="2">
    <location>
        <begin position="463"/>
        <end position="490"/>
    </location>
</feature>
<evidence type="ECO:0000259" key="4">
    <source>
        <dbReference type="PROSITE" id="PS50026"/>
    </source>
</evidence>
<protein>
    <recommendedName>
        <fullName evidence="4">EGF-like domain-containing protein</fullName>
    </recommendedName>
</protein>
<keyword evidence="3" id="KW-1133">Transmembrane helix</keyword>
<feature type="domain" description="EGF-like" evidence="4">
    <location>
        <begin position="25"/>
        <end position="63"/>
    </location>
</feature>
<dbReference type="PROSITE" id="PS01186">
    <property type="entry name" value="EGF_2"/>
    <property type="match status" value="1"/>
</dbReference>
<keyword evidence="3" id="KW-0472">Membrane</keyword>
<sequence length="501" mass="57027">MSYGVTTVTVNNCWFFFSHSRFQVNSIGVNFVQCVNGGLFFLDSVSLEPRCACPPGYQGWLCEQTSTDLSFICEQLGLCKPFGPFIFGGAITTVLCTAVLFMHGILQYLSSLCHPPVESSNSFSGTHLELSTLSSPRYNTGHFSRPNTLARQATMTAVTCQQAIRRRRRHLLRQWMALNRLSRSDLNDLFRSISLEALRSSQPARQNESSGPSLAENYLFKWELERAYPKHLTCSTRKEEKSRFVQNTQLNIPFFFRTPLLYYSRSVGCIGKRRHHLLSGKKKQPHLCYSHSSRSSSPPPGSIWLSPNRSTVRRSITAHSLNSDSTRDLWYETEMYMRMFPSADNGRRRAASTNPLVVYHHHHPICPDHGCSCLREYTRCIDSHKPREVIYRPSTSSAAGPSTNCAHSFYHSYEGDPSVDSCSLIPDHICEHCEEAKRWAIYPQLIRKSGCSCCVCLRKNRSPWPTPRPSERHQTRLSLPHEDFDPDSAQSSEVYENLYAV</sequence>
<evidence type="ECO:0000313" key="6">
    <source>
        <dbReference type="Proteomes" id="UP000728185"/>
    </source>
</evidence>
<name>A0A8E0RV31_9TREM</name>
<keyword evidence="1" id="KW-1015">Disulfide bond</keyword>
<keyword evidence="1" id="KW-0245">EGF-like domain</keyword>
<proteinExistence type="predicted"/>
<gene>
    <name evidence="5" type="ORF">FBUS_10243</name>
</gene>
<dbReference type="PROSITE" id="PS00022">
    <property type="entry name" value="EGF_1"/>
    <property type="match status" value="1"/>
</dbReference>
<dbReference type="InterPro" id="IPR000742">
    <property type="entry name" value="EGF"/>
</dbReference>
<comment type="caution">
    <text evidence="5">The sequence shown here is derived from an EMBL/GenBank/DDBJ whole genome shotgun (WGS) entry which is preliminary data.</text>
</comment>
<organism evidence="5 6">
    <name type="scientific">Fasciolopsis buskii</name>
    <dbReference type="NCBI Taxonomy" id="27845"/>
    <lineage>
        <taxon>Eukaryota</taxon>
        <taxon>Metazoa</taxon>
        <taxon>Spiralia</taxon>
        <taxon>Lophotrochozoa</taxon>
        <taxon>Platyhelminthes</taxon>
        <taxon>Trematoda</taxon>
        <taxon>Digenea</taxon>
        <taxon>Plagiorchiida</taxon>
        <taxon>Echinostomata</taxon>
        <taxon>Echinostomatoidea</taxon>
        <taxon>Fasciolidae</taxon>
        <taxon>Fasciolopsis</taxon>
    </lineage>
</organism>
<feature type="transmembrane region" description="Helical" evidence="3">
    <location>
        <begin position="85"/>
        <end position="106"/>
    </location>
</feature>
<evidence type="ECO:0000256" key="1">
    <source>
        <dbReference type="PROSITE-ProRule" id="PRU00076"/>
    </source>
</evidence>
<evidence type="ECO:0000256" key="3">
    <source>
        <dbReference type="SAM" id="Phobius"/>
    </source>
</evidence>
<feature type="disulfide bond" evidence="1">
    <location>
        <begin position="34"/>
        <end position="51"/>
    </location>
</feature>
<dbReference type="OrthoDB" id="6242581at2759"/>
<dbReference type="EMBL" id="LUCM01008218">
    <property type="protein sequence ID" value="KAA0188772.1"/>
    <property type="molecule type" value="Genomic_DNA"/>
</dbReference>